<evidence type="ECO:0000313" key="2">
    <source>
        <dbReference type="WBParaSite" id="RSKR_0000075050.1"/>
    </source>
</evidence>
<accession>A0AC35TI43</accession>
<dbReference type="Proteomes" id="UP000095286">
    <property type="component" value="Unplaced"/>
</dbReference>
<reference evidence="2" key="1">
    <citation type="submission" date="2016-11" db="UniProtKB">
        <authorList>
            <consortium name="WormBaseParasite"/>
        </authorList>
    </citation>
    <scope>IDENTIFICATION</scope>
    <source>
        <strain evidence="2">KR3021</strain>
    </source>
</reference>
<organism evidence="1 2">
    <name type="scientific">Rhabditophanes sp. KR3021</name>
    <dbReference type="NCBI Taxonomy" id="114890"/>
    <lineage>
        <taxon>Eukaryota</taxon>
        <taxon>Metazoa</taxon>
        <taxon>Ecdysozoa</taxon>
        <taxon>Nematoda</taxon>
        <taxon>Chromadorea</taxon>
        <taxon>Rhabditida</taxon>
        <taxon>Tylenchina</taxon>
        <taxon>Panagrolaimomorpha</taxon>
        <taxon>Strongyloidoidea</taxon>
        <taxon>Alloionematidae</taxon>
        <taxon>Rhabditophanes</taxon>
    </lineage>
</organism>
<protein>
    <submittedName>
        <fullName evidence="2">VOC domain-containing protein</fullName>
    </submittedName>
</protein>
<proteinExistence type="predicted"/>
<dbReference type="WBParaSite" id="RSKR_0000075050.1">
    <property type="protein sequence ID" value="RSKR_0000075050.1"/>
    <property type="gene ID" value="RSKR_0000075050"/>
</dbReference>
<evidence type="ECO:0000313" key="1">
    <source>
        <dbReference type="Proteomes" id="UP000095286"/>
    </source>
</evidence>
<sequence>MAVNGGARHLHYSLKISDRTKSYQFFVKVLGMKVLQHVENDSGCKAECNGKFDNAWSKTVVGYGDQKHDYAFELIYNYGVTSYDYGNDFGGASIASKDLFGKLTKHFKVEYVHENKIRIHDPDGRSFYVLNQEKKHPIYQIEIRSKCIAESIQFWHHLIGMKMINFDHEYGPLKFTFGDNQTTLKITQLQNGNKISRGNGYGRIAFGCDTSDLEKIEESVRHIAPSFVYKPLMSLGKGIKVLILVDNSGHEVCIVGTEAFYKNSSNDHRAGDHLLKSIEKHGE</sequence>
<name>A0AC35TI43_9BILA</name>